<dbReference type="InterPro" id="IPR018253">
    <property type="entry name" value="DnaJ_domain_CS"/>
</dbReference>
<sequence length="302" mass="33497">MSGSNQALGSEPPAIDPYSVLGLDSEATAQQIRNAYRKAALKNHPDKVPDDQKPAAHSKFQTIAVAYAVLSDPARRKRYDATGSTAESIVDSEGFDWSDFYREQFKDAVSADAIQQFAANYKGSQEEKDDVLIAYDNGQGNMNYVFEHVMLSDVVHDDTRFRHIIDEAIENDEVKSYPAYQKEDEKKRTARVKKAIAQAEEAEEYAKELGVHDKLFGHGKKAKSMANAEGNLAALIQKRQQDRSASFLDHLAEKYGASDSKSKKARKRTVDQEPPEEAFHAAAAKLGKVGGRSTSALKRARR</sequence>
<dbReference type="CDD" id="cd06257">
    <property type="entry name" value="DnaJ"/>
    <property type="match status" value="1"/>
</dbReference>
<dbReference type="GO" id="GO:0031072">
    <property type="term" value="F:heat shock protein binding"/>
    <property type="evidence" value="ECO:0007669"/>
    <property type="project" value="TreeGrafter"/>
</dbReference>
<dbReference type="SMART" id="SM00271">
    <property type="entry name" value="DnaJ"/>
    <property type="match status" value="1"/>
</dbReference>
<dbReference type="Gene3D" id="1.10.287.110">
    <property type="entry name" value="DnaJ domain"/>
    <property type="match status" value="1"/>
</dbReference>
<dbReference type="SUPFAM" id="SSF46565">
    <property type="entry name" value="Chaperone J-domain"/>
    <property type="match status" value="1"/>
</dbReference>
<accession>A0A2C5XG43</accession>
<protein>
    <recommendedName>
        <fullName evidence="2">J domain-containing protein</fullName>
    </recommendedName>
</protein>
<dbReference type="InterPro" id="IPR056453">
    <property type="entry name" value="HTH_DNAJC9"/>
</dbReference>
<feature type="domain" description="J" evidence="2">
    <location>
        <begin position="16"/>
        <end position="83"/>
    </location>
</feature>
<dbReference type="FunFam" id="1.10.287.110:FF:000110">
    <property type="entry name" value="DnaJ domain protein (AFU_orthologue AFUA_2G13210)"/>
    <property type="match status" value="1"/>
</dbReference>
<dbReference type="GO" id="GO:0005634">
    <property type="term" value="C:nucleus"/>
    <property type="evidence" value="ECO:0007669"/>
    <property type="project" value="TreeGrafter"/>
</dbReference>
<evidence type="ECO:0000313" key="4">
    <source>
        <dbReference type="Proteomes" id="UP000226192"/>
    </source>
</evidence>
<evidence type="ECO:0000313" key="3">
    <source>
        <dbReference type="EMBL" id="PHH61358.1"/>
    </source>
</evidence>
<name>A0A2C5XG43_9HYPO</name>
<proteinExistence type="predicted"/>
<dbReference type="InterPro" id="IPR001623">
    <property type="entry name" value="DnaJ_domain"/>
</dbReference>
<dbReference type="GO" id="GO:0005737">
    <property type="term" value="C:cytoplasm"/>
    <property type="evidence" value="ECO:0007669"/>
    <property type="project" value="TreeGrafter"/>
</dbReference>
<feature type="region of interest" description="Disordered" evidence="1">
    <location>
        <begin position="256"/>
        <end position="302"/>
    </location>
</feature>
<dbReference type="PANTHER" id="PTHR44144">
    <property type="entry name" value="DNAJ HOMOLOG SUBFAMILY C MEMBER 9"/>
    <property type="match status" value="1"/>
</dbReference>
<dbReference type="OrthoDB" id="110024at2759"/>
<dbReference type="AlphaFoldDB" id="A0A2C5XG43"/>
<evidence type="ECO:0000256" key="1">
    <source>
        <dbReference type="SAM" id="MobiDB-lite"/>
    </source>
</evidence>
<dbReference type="InterPro" id="IPR052594">
    <property type="entry name" value="J_domain-containing_protein"/>
</dbReference>
<dbReference type="Proteomes" id="UP000226192">
    <property type="component" value="Unassembled WGS sequence"/>
</dbReference>
<gene>
    <name evidence="3" type="ORF">CDD81_436</name>
</gene>
<dbReference type="Pfam" id="PF00226">
    <property type="entry name" value="DnaJ"/>
    <property type="match status" value="1"/>
</dbReference>
<dbReference type="PANTHER" id="PTHR44144:SF1">
    <property type="entry name" value="DNAJ HOMOLOG SUBFAMILY C MEMBER 9"/>
    <property type="match status" value="1"/>
</dbReference>
<dbReference type="InterPro" id="IPR036869">
    <property type="entry name" value="J_dom_sf"/>
</dbReference>
<dbReference type="PROSITE" id="PS00636">
    <property type="entry name" value="DNAJ_1"/>
    <property type="match status" value="1"/>
</dbReference>
<comment type="caution">
    <text evidence="3">The sequence shown here is derived from an EMBL/GenBank/DDBJ whole genome shotgun (WGS) entry which is preliminary data.</text>
</comment>
<reference evidence="3 4" key="1">
    <citation type="submission" date="2017-06" db="EMBL/GenBank/DDBJ databases">
        <title>Ant-infecting Ophiocordyceps genomes reveal a high diversity of potential behavioral manipulation genes and a possible major role for enterotoxins.</title>
        <authorList>
            <person name="De Bekker C."/>
            <person name="Evans H.C."/>
            <person name="Brachmann A."/>
            <person name="Hughes D.P."/>
        </authorList>
    </citation>
    <scope>NUCLEOTIDE SEQUENCE [LARGE SCALE GENOMIC DNA]</scope>
    <source>
        <strain evidence="3 4">Map64</strain>
    </source>
</reference>
<keyword evidence="4" id="KW-1185">Reference proteome</keyword>
<dbReference type="Pfam" id="PF23302">
    <property type="entry name" value="HTH_DNAJC9"/>
    <property type="match status" value="1"/>
</dbReference>
<dbReference type="PROSITE" id="PS50076">
    <property type="entry name" value="DNAJ_2"/>
    <property type="match status" value="1"/>
</dbReference>
<dbReference type="PRINTS" id="PR00625">
    <property type="entry name" value="JDOMAIN"/>
</dbReference>
<dbReference type="EMBL" id="NJET01000106">
    <property type="protein sequence ID" value="PHH61358.1"/>
    <property type="molecule type" value="Genomic_DNA"/>
</dbReference>
<organism evidence="3 4">
    <name type="scientific">Ophiocordyceps australis</name>
    <dbReference type="NCBI Taxonomy" id="1399860"/>
    <lineage>
        <taxon>Eukaryota</taxon>
        <taxon>Fungi</taxon>
        <taxon>Dikarya</taxon>
        <taxon>Ascomycota</taxon>
        <taxon>Pezizomycotina</taxon>
        <taxon>Sordariomycetes</taxon>
        <taxon>Hypocreomycetidae</taxon>
        <taxon>Hypocreales</taxon>
        <taxon>Ophiocordycipitaceae</taxon>
        <taxon>Ophiocordyceps</taxon>
    </lineage>
</organism>
<evidence type="ECO:0000259" key="2">
    <source>
        <dbReference type="PROSITE" id="PS50076"/>
    </source>
</evidence>